<gene>
    <name evidence="2" type="ORF">SVUK_LOCUS2014</name>
</gene>
<keyword evidence="1" id="KW-0472">Membrane</keyword>
<evidence type="ECO:0000313" key="2">
    <source>
        <dbReference type="EMBL" id="VDM67016.1"/>
    </source>
</evidence>
<evidence type="ECO:0000256" key="1">
    <source>
        <dbReference type="SAM" id="Phobius"/>
    </source>
</evidence>
<feature type="non-terminal residue" evidence="2">
    <location>
        <position position="157"/>
    </location>
</feature>
<sequence length="157" mass="17618">MTFVSLADAYDRYALFGMFANLMSWSVTYLPVILSRMHVSVGHWRIWRPFLQFRISYLIVSLGIPSICLLSIPVIYVIMASRTATWSDAVHAIVPHIVTIVWSDVTMTLLMIGWKAFDYVDLILACCAVSLFFFPTLAAGVIVIAVIATQLQKAIDI</sequence>
<keyword evidence="1" id="KW-0812">Transmembrane</keyword>
<keyword evidence="3" id="KW-1185">Reference proteome</keyword>
<feature type="transmembrane region" description="Helical" evidence="1">
    <location>
        <begin position="122"/>
        <end position="148"/>
    </location>
</feature>
<dbReference type="Proteomes" id="UP000270094">
    <property type="component" value="Unassembled WGS sequence"/>
</dbReference>
<accession>A0A3P7IBY1</accession>
<organism evidence="2 3">
    <name type="scientific">Strongylus vulgaris</name>
    <name type="common">Blood worm</name>
    <dbReference type="NCBI Taxonomy" id="40348"/>
    <lineage>
        <taxon>Eukaryota</taxon>
        <taxon>Metazoa</taxon>
        <taxon>Ecdysozoa</taxon>
        <taxon>Nematoda</taxon>
        <taxon>Chromadorea</taxon>
        <taxon>Rhabditida</taxon>
        <taxon>Rhabditina</taxon>
        <taxon>Rhabditomorpha</taxon>
        <taxon>Strongyloidea</taxon>
        <taxon>Strongylidae</taxon>
        <taxon>Strongylus</taxon>
    </lineage>
</organism>
<protein>
    <submittedName>
        <fullName evidence="2">Uncharacterized protein</fullName>
    </submittedName>
</protein>
<dbReference type="OrthoDB" id="5865303at2759"/>
<dbReference type="AlphaFoldDB" id="A0A3P7IBY1"/>
<feature type="transmembrane region" description="Helical" evidence="1">
    <location>
        <begin position="13"/>
        <end position="34"/>
    </location>
</feature>
<feature type="transmembrane region" description="Helical" evidence="1">
    <location>
        <begin position="90"/>
        <end position="110"/>
    </location>
</feature>
<dbReference type="EMBL" id="UYYB01004334">
    <property type="protein sequence ID" value="VDM67016.1"/>
    <property type="molecule type" value="Genomic_DNA"/>
</dbReference>
<proteinExistence type="predicted"/>
<name>A0A3P7IBY1_STRVU</name>
<reference evidence="2 3" key="1">
    <citation type="submission" date="2018-11" db="EMBL/GenBank/DDBJ databases">
        <authorList>
            <consortium name="Pathogen Informatics"/>
        </authorList>
    </citation>
    <scope>NUCLEOTIDE SEQUENCE [LARGE SCALE GENOMIC DNA]</scope>
</reference>
<feature type="transmembrane region" description="Helical" evidence="1">
    <location>
        <begin position="55"/>
        <end position="78"/>
    </location>
</feature>
<keyword evidence="1" id="KW-1133">Transmembrane helix</keyword>
<evidence type="ECO:0000313" key="3">
    <source>
        <dbReference type="Proteomes" id="UP000270094"/>
    </source>
</evidence>